<dbReference type="InterPro" id="IPR003653">
    <property type="entry name" value="Peptidase_C48_C"/>
</dbReference>
<evidence type="ECO:0000259" key="5">
    <source>
        <dbReference type="PROSITE" id="PS50600"/>
    </source>
</evidence>
<sequence length="258" mass="30265">MPDRLDEEQEREVRHILADSTFEKQISGAIVNNRNLQRLRPGQWLDDESINFYAVLINNRSNDMRELRAAALEGERKRAKKAQGYWDVHAFQTHMFVKIQREGHAGVKRWTKKVDVFSKDRIIFPVNRSNSHWVTAAINLRQRRFEFYDSMTGGWAHDAAHALRAWLEAEWLAKKASSFDGKTLDTSGWDVYDCPTNPQQENGSDCGVFTVLMMEHLSRRDPCLDEDLREMEWNFAQSNVPYYRRRMIWELGNATLLE</sequence>
<protein>
    <submittedName>
        <fullName evidence="6">Cysteine proteinase</fullName>
    </submittedName>
</protein>
<keyword evidence="4" id="KW-0788">Thiol protease</keyword>
<reference evidence="6 7" key="1">
    <citation type="journal article" date="2018" name="Mol. Biol. Evol.">
        <title>Broad Genomic Sampling Reveals a Smut Pathogenic Ancestry of the Fungal Clade Ustilaginomycotina.</title>
        <authorList>
            <person name="Kijpornyongpan T."/>
            <person name="Mondo S.J."/>
            <person name="Barry K."/>
            <person name="Sandor L."/>
            <person name="Lee J."/>
            <person name="Lipzen A."/>
            <person name="Pangilinan J."/>
            <person name="LaButti K."/>
            <person name="Hainaut M."/>
            <person name="Henrissat B."/>
            <person name="Grigoriev I.V."/>
            <person name="Spatafora J.W."/>
            <person name="Aime M.C."/>
        </authorList>
    </citation>
    <scope>NUCLEOTIDE SEQUENCE [LARGE SCALE GENOMIC DNA]</scope>
    <source>
        <strain evidence="6 7">MCA 4658</strain>
    </source>
</reference>
<dbReference type="GO" id="GO:0016929">
    <property type="term" value="F:deSUMOylase activity"/>
    <property type="evidence" value="ECO:0007669"/>
    <property type="project" value="TreeGrafter"/>
</dbReference>
<feature type="domain" description="Ubiquitin-like protease family profile" evidence="5">
    <location>
        <begin position="29"/>
        <end position="217"/>
    </location>
</feature>
<dbReference type="GeneID" id="37033892"/>
<dbReference type="PANTHER" id="PTHR12606:SF141">
    <property type="entry name" value="GH15225P-RELATED"/>
    <property type="match status" value="1"/>
</dbReference>
<dbReference type="Proteomes" id="UP000245783">
    <property type="component" value="Unassembled WGS sequence"/>
</dbReference>
<gene>
    <name evidence="6" type="ORF">IE81DRAFT_293815</name>
</gene>
<dbReference type="Pfam" id="PF02902">
    <property type="entry name" value="Peptidase_C48"/>
    <property type="match status" value="1"/>
</dbReference>
<name>A0A316VXD9_9BASI</name>
<proteinExistence type="inferred from homology"/>
<comment type="similarity">
    <text evidence="1">Belongs to the peptidase C48 family.</text>
</comment>
<dbReference type="Gene3D" id="3.40.395.10">
    <property type="entry name" value="Adenoviral Proteinase, Chain A"/>
    <property type="match status" value="1"/>
</dbReference>
<dbReference type="AlphaFoldDB" id="A0A316VXD9"/>
<keyword evidence="7" id="KW-1185">Reference proteome</keyword>
<dbReference type="InParanoid" id="A0A316VXD9"/>
<evidence type="ECO:0000256" key="3">
    <source>
        <dbReference type="ARBA" id="ARBA00022801"/>
    </source>
</evidence>
<evidence type="ECO:0000256" key="2">
    <source>
        <dbReference type="ARBA" id="ARBA00022670"/>
    </source>
</evidence>
<evidence type="ECO:0000256" key="4">
    <source>
        <dbReference type="ARBA" id="ARBA00022807"/>
    </source>
</evidence>
<dbReference type="OrthoDB" id="1939479at2759"/>
<dbReference type="PANTHER" id="PTHR12606">
    <property type="entry name" value="SENTRIN/SUMO-SPECIFIC PROTEASE"/>
    <property type="match status" value="1"/>
</dbReference>
<keyword evidence="2" id="KW-0645">Protease</keyword>
<dbReference type="RefSeq" id="XP_025367315.1">
    <property type="nucleotide sequence ID" value="XM_025512022.1"/>
</dbReference>
<evidence type="ECO:0000256" key="1">
    <source>
        <dbReference type="ARBA" id="ARBA00005234"/>
    </source>
</evidence>
<keyword evidence="3" id="KW-0378">Hydrolase</keyword>
<dbReference type="GO" id="GO:0005634">
    <property type="term" value="C:nucleus"/>
    <property type="evidence" value="ECO:0007669"/>
    <property type="project" value="TreeGrafter"/>
</dbReference>
<dbReference type="PROSITE" id="PS50600">
    <property type="entry name" value="ULP_PROTEASE"/>
    <property type="match status" value="1"/>
</dbReference>
<dbReference type="STRING" id="1522189.A0A316VXD9"/>
<dbReference type="InterPro" id="IPR038765">
    <property type="entry name" value="Papain-like_cys_pep_sf"/>
</dbReference>
<dbReference type="GO" id="GO:0016926">
    <property type="term" value="P:protein desumoylation"/>
    <property type="evidence" value="ECO:0007669"/>
    <property type="project" value="TreeGrafter"/>
</dbReference>
<dbReference type="EMBL" id="KZ819428">
    <property type="protein sequence ID" value="PWN40155.1"/>
    <property type="molecule type" value="Genomic_DNA"/>
</dbReference>
<dbReference type="SUPFAM" id="SSF54001">
    <property type="entry name" value="Cysteine proteinases"/>
    <property type="match status" value="1"/>
</dbReference>
<evidence type="ECO:0000313" key="7">
    <source>
        <dbReference type="Proteomes" id="UP000245783"/>
    </source>
</evidence>
<organism evidence="6 7">
    <name type="scientific">Ceraceosorus guamensis</name>
    <dbReference type="NCBI Taxonomy" id="1522189"/>
    <lineage>
        <taxon>Eukaryota</taxon>
        <taxon>Fungi</taxon>
        <taxon>Dikarya</taxon>
        <taxon>Basidiomycota</taxon>
        <taxon>Ustilaginomycotina</taxon>
        <taxon>Exobasidiomycetes</taxon>
        <taxon>Ceraceosorales</taxon>
        <taxon>Ceraceosoraceae</taxon>
        <taxon>Ceraceosorus</taxon>
    </lineage>
</organism>
<dbReference type="GO" id="GO:0006508">
    <property type="term" value="P:proteolysis"/>
    <property type="evidence" value="ECO:0007669"/>
    <property type="project" value="UniProtKB-KW"/>
</dbReference>
<accession>A0A316VXD9</accession>
<evidence type="ECO:0000313" key="6">
    <source>
        <dbReference type="EMBL" id="PWN40155.1"/>
    </source>
</evidence>